<feature type="compositionally biased region" description="Basic and acidic residues" evidence="1">
    <location>
        <begin position="299"/>
        <end position="312"/>
    </location>
</feature>
<dbReference type="OrthoDB" id="8481769at2"/>
<gene>
    <name evidence="2" type="ORF">E1832_20325</name>
</gene>
<dbReference type="EMBL" id="SMUV01000074">
    <property type="protein sequence ID" value="TDK41425.1"/>
    <property type="molecule type" value="Genomic_DNA"/>
</dbReference>
<comment type="caution">
    <text evidence="2">The sequence shown here is derived from an EMBL/GenBank/DDBJ whole genome shotgun (WGS) entry which is preliminary data.</text>
</comment>
<feature type="region of interest" description="Disordered" evidence="1">
    <location>
        <begin position="279"/>
        <end position="312"/>
    </location>
</feature>
<sequence length="312" mass="33261">MDVILHIGAHLCATTTFQDYLHQNRTRLAASGCAVWGPRRTRHGLFAGLMPDDRPLSGRDGAPRAAGRIRINLAACAEAGAQRLIVSDPGVMGAPRVNLRLGGLYCGLGERMARLGRAFDGYRLTVALNIRALDAYWAAVLSQAVTRGAGVPSAAALERLASAGRSWRDVIAEVAGAIPGADLVVLPFETFGGRPEAQLEAIAGLAAPRTHARGWLNATPRLPELRAWLPKPEAALLPPDDDRWRPFSEAQAATLREGYADDMMWIIGGAGGIARLAGDPDRKQAADPIPPHRNATRGICDDKEDRRLAGAG</sequence>
<organism evidence="2 3">
    <name type="scientific">Antarcticimicrobium luteum</name>
    <dbReference type="NCBI Taxonomy" id="2547397"/>
    <lineage>
        <taxon>Bacteria</taxon>
        <taxon>Pseudomonadati</taxon>
        <taxon>Pseudomonadota</taxon>
        <taxon>Alphaproteobacteria</taxon>
        <taxon>Rhodobacterales</taxon>
        <taxon>Paracoccaceae</taxon>
        <taxon>Antarcticimicrobium</taxon>
    </lineage>
</organism>
<keyword evidence="3" id="KW-1185">Reference proteome</keyword>
<dbReference type="Proteomes" id="UP000295301">
    <property type="component" value="Unassembled WGS sequence"/>
</dbReference>
<protein>
    <submittedName>
        <fullName evidence="2">Uncharacterized protein</fullName>
    </submittedName>
</protein>
<dbReference type="AlphaFoldDB" id="A0A4R5UR59"/>
<name>A0A4R5UR59_9RHOB</name>
<accession>A0A4R5UR59</accession>
<proteinExistence type="predicted"/>
<evidence type="ECO:0000313" key="3">
    <source>
        <dbReference type="Proteomes" id="UP000295301"/>
    </source>
</evidence>
<evidence type="ECO:0000313" key="2">
    <source>
        <dbReference type="EMBL" id="TDK41425.1"/>
    </source>
</evidence>
<evidence type="ECO:0000256" key="1">
    <source>
        <dbReference type="SAM" id="MobiDB-lite"/>
    </source>
</evidence>
<reference evidence="2 3" key="1">
    <citation type="submission" date="2019-03" db="EMBL/GenBank/DDBJ databases">
        <title>Ruegeria lutea sp. nov., a novel strain, isolated from marine sediment, the Masan Bay, South Korea.</title>
        <authorList>
            <person name="Kim J."/>
            <person name="Kim D.-Y."/>
            <person name="Lee S.-S."/>
        </authorList>
    </citation>
    <scope>NUCLEOTIDE SEQUENCE [LARGE SCALE GENOMIC DNA]</scope>
    <source>
        <strain evidence="2 3">318-1</strain>
    </source>
</reference>